<evidence type="ECO:0000259" key="1">
    <source>
        <dbReference type="Pfam" id="PF10592"/>
    </source>
</evidence>
<organism evidence="2 3">
    <name type="scientific">Geomonas oryzisoli</name>
    <dbReference type="NCBI Taxonomy" id="2847992"/>
    <lineage>
        <taxon>Bacteria</taxon>
        <taxon>Pseudomonadati</taxon>
        <taxon>Thermodesulfobacteriota</taxon>
        <taxon>Desulfuromonadia</taxon>
        <taxon>Geobacterales</taxon>
        <taxon>Geobacteraceae</taxon>
        <taxon>Geomonas</taxon>
    </lineage>
</organism>
<reference evidence="2 3" key="1">
    <citation type="submission" date="2021-06" db="EMBL/GenBank/DDBJ databases">
        <title>Gemonas diversity in paddy soil.</title>
        <authorList>
            <person name="Liu G."/>
        </authorList>
    </citation>
    <scope>NUCLEOTIDE SEQUENCE [LARGE SCALE GENOMIC DNA]</scope>
    <source>
        <strain evidence="2 3">RG10</strain>
    </source>
</reference>
<feature type="domain" description="Abortive phage infection protein C-terminal" evidence="1">
    <location>
        <begin position="255"/>
        <end position="465"/>
    </location>
</feature>
<evidence type="ECO:0000313" key="3">
    <source>
        <dbReference type="Proteomes" id="UP000683557"/>
    </source>
</evidence>
<dbReference type="RefSeq" id="WP_216801377.1">
    <property type="nucleotide sequence ID" value="NZ_CP076723.1"/>
</dbReference>
<sequence>MDNIILKGMLNEFSGRFDLVDETEEYRFEKFVNYCILKTDYYDSFDFDKVATGQATGVDGVAVVIGGVIVNEIDDAKSLTRQQFNAEFHFIQTKTSTSFDLGEYLKFTATVRAFFTDQRAGIPGELANAFDIKEEVYQRSAKLRELPSVHLHYAYAGQNRLTDSNILAAIENERVALAAEKYKFSDVGLEIHDGDGIAALYRATKNDINGKLSFQRHTAIPQIPGATAAYLGVARCSDYVRLLCKPNGELNKALFTENVRDFLGVSNPVNSAIQKTVLDPNERDRFAVLNNGVTVVAGKVIPSGDTFELSRFQIVNGCQTSHVLYERKNDLSDAMYITVKLIETTNIDLYGRIIATTNSQSHVTKEAFATIRPYHKVLEDFYNAMRSSGFSYYYERRPHQFDYDDDIPQRSVISAPQLIKCFISVAMEEPHKVHYYYGNLLQEYNQNETSEIFSETDYPGLYFVCGHIISELKIRFSRDQQMKNWIFHLGLLIKKQIAPWIKKTGIQKDSKFLESLSTLETGFDRACINAVKVIKSLRLDRNQNRNPEITKLLIRKLHEAQQEASRQAQPQEAAPSPAKARVIALLDGDYIGIVEAVNCSGGQKLIDLKYGPFIMQLNGAGLHTLTESAKGKAARFRINGESKELLEIVESSV</sequence>
<dbReference type="EMBL" id="CP076723">
    <property type="protein sequence ID" value="QWV94648.1"/>
    <property type="molecule type" value="Genomic_DNA"/>
</dbReference>
<accession>A0ABX8JA04</accession>
<evidence type="ECO:0000313" key="2">
    <source>
        <dbReference type="EMBL" id="QWV94648.1"/>
    </source>
</evidence>
<protein>
    <submittedName>
        <fullName evidence="2">AIPR family protein</fullName>
    </submittedName>
</protein>
<dbReference type="Proteomes" id="UP000683557">
    <property type="component" value="Chromosome"/>
</dbReference>
<proteinExistence type="predicted"/>
<dbReference type="InterPro" id="IPR018891">
    <property type="entry name" value="AIPR_C"/>
</dbReference>
<name>A0ABX8JA04_9BACT</name>
<dbReference type="Pfam" id="PF10592">
    <property type="entry name" value="AIPR"/>
    <property type="match status" value="1"/>
</dbReference>
<keyword evidence="3" id="KW-1185">Reference proteome</keyword>
<gene>
    <name evidence="2" type="ORF">KP004_05550</name>
</gene>